<organism evidence="1 2">
    <name type="scientific">Neobacillus pocheonensis</name>
    <dbReference type="NCBI Taxonomy" id="363869"/>
    <lineage>
        <taxon>Bacteria</taxon>
        <taxon>Bacillati</taxon>
        <taxon>Bacillota</taxon>
        <taxon>Bacilli</taxon>
        <taxon>Bacillales</taxon>
        <taxon>Bacillaceae</taxon>
        <taxon>Neobacillus</taxon>
    </lineage>
</organism>
<name>A0ABT0W6S6_9BACI</name>
<keyword evidence="2" id="KW-1185">Reference proteome</keyword>
<dbReference type="EMBL" id="JAMQCR010000001">
    <property type="protein sequence ID" value="MCM2531234.1"/>
    <property type="molecule type" value="Genomic_DNA"/>
</dbReference>
<sequence length="59" mass="6403">MTTSIILTIREGKIDKQPGSIKEESGNQEKRILREENSAVLKLAAINILNGIAIGLTGR</sequence>
<comment type="caution">
    <text evidence="1">The sequence shown here is derived from an EMBL/GenBank/DDBJ whole genome shotgun (WGS) entry which is preliminary data.</text>
</comment>
<evidence type="ECO:0000313" key="1">
    <source>
        <dbReference type="EMBL" id="MCM2531234.1"/>
    </source>
</evidence>
<accession>A0ABT0W6S6</accession>
<dbReference type="Proteomes" id="UP001523262">
    <property type="component" value="Unassembled WGS sequence"/>
</dbReference>
<reference evidence="1 2" key="1">
    <citation type="submission" date="2022-06" db="EMBL/GenBank/DDBJ databases">
        <authorList>
            <person name="Jeon C.O."/>
        </authorList>
    </citation>
    <scope>NUCLEOTIDE SEQUENCE [LARGE SCALE GENOMIC DNA]</scope>
    <source>
        <strain evidence="1 2">KCTC 13943</strain>
    </source>
</reference>
<proteinExistence type="predicted"/>
<evidence type="ECO:0000313" key="2">
    <source>
        <dbReference type="Proteomes" id="UP001523262"/>
    </source>
</evidence>
<protein>
    <submittedName>
        <fullName evidence="1">Uncharacterized protein</fullName>
    </submittedName>
</protein>
<gene>
    <name evidence="1" type="ORF">NDK43_00730</name>
</gene>